<feature type="domain" description="Sodium/calcium exchanger membrane region" evidence="18">
    <location>
        <begin position="165"/>
        <end position="305"/>
    </location>
</feature>
<keyword evidence="5" id="KW-0633">Potassium transport</keyword>
<evidence type="ECO:0000256" key="1">
    <source>
        <dbReference type="ARBA" id="ARBA00004141"/>
    </source>
</evidence>
<gene>
    <name evidence="19" type="ORF">X798_04751</name>
</gene>
<evidence type="ECO:0000256" key="13">
    <source>
        <dbReference type="ARBA" id="ARBA00023053"/>
    </source>
</evidence>
<dbReference type="AlphaFoldDB" id="A0A238BSQ7"/>
<dbReference type="GO" id="GO:0008273">
    <property type="term" value="F:calcium, potassium:sodium antiporter activity"/>
    <property type="evidence" value="ECO:0007669"/>
    <property type="project" value="TreeGrafter"/>
</dbReference>
<evidence type="ECO:0000256" key="7">
    <source>
        <dbReference type="ARBA" id="ARBA00022692"/>
    </source>
</evidence>
<dbReference type="EMBL" id="KZ270011">
    <property type="protein sequence ID" value="OZC08272.1"/>
    <property type="molecule type" value="Genomic_DNA"/>
</dbReference>
<dbReference type="Proteomes" id="UP000242913">
    <property type="component" value="Unassembled WGS sequence"/>
</dbReference>
<sequence>MYSFHAYFMRRMWNNSRLAVSSFHSSCVLLILFAVFWTVAYIYATDHLFSVKKRQLIDKYSLNLRIKVDDKMHYSELIDKKLLKSINKSENWHETVTSLKSSHELLVSKNLPFVPMFKFRRLLTTTSTDRCIYSSAHISSSSSSFFPKDYFTLEQRRRGALFLHFFGLIYMFIAISIVSDEFFIPSLSVITRKLSISDNVAGATFMAAGSSAPEFFASLFGVFIAQNNIGIGTIVGSATFNILCVLAFCTFFSLEVLKITCWPMLRDIFFYVVALFLLVLFFLDEEIQWHEAISLFIIFIIYAIVMGHNEQLEKNFKRNLKKITQHLCPSLSNSLSVQEVKSLPTIIIVKEMESVSVQSKAAVDEVSNPVENLNGSFKTVTAVSHNVMQKNCINRTSNIVPENVVNCSFIQKCVILEERTSASEEVPINIAWPSSAKARLTYLFLAPIMFPLYYTLPDSKNSSSRKYFVITFVGSILWIAFFSYLMIWWAKVIGETLAIPNEIMGLTVLAAGTSTPDLISSVIVARKGLGDMAVSSSIGSNIFDICVGLPIPWLLQFAVLWLRSSSSTSSIATIPVISKGLICSVGLLFLVLIFLVIAVILCRWKLNKIFGMAMLIAYLAFCLLSVLLELGYIVCPLIIACK</sequence>
<keyword evidence="14" id="KW-0406">Ion transport</keyword>
<keyword evidence="16" id="KW-0739">Sodium transport</keyword>
<dbReference type="PANTHER" id="PTHR10846:SF72">
    <property type="entry name" value="SODIUM_POTASSIUM_CALCIUM EXCHANGER NCKX30C"/>
    <property type="match status" value="1"/>
</dbReference>
<keyword evidence="6" id="KW-0109">Calcium transport</keyword>
<dbReference type="Gene3D" id="1.20.1420.30">
    <property type="entry name" value="NCX, central ion-binding region"/>
    <property type="match status" value="2"/>
</dbReference>
<feature type="transmembrane region" description="Helical" evidence="17">
    <location>
        <begin position="289"/>
        <end position="308"/>
    </location>
</feature>
<feature type="domain" description="Sodium/calcium exchanger membrane region" evidence="18">
    <location>
        <begin position="469"/>
        <end position="626"/>
    </location>
</feature>
<evidence type="ECO:0000256" key="16">
    <source>
        <dbReference type="ARBA" id="ARBA00023201"/>
    </source>
</evidence>
<dbReference type="Pfam" id="PF01699">
    <property type="entry name" value="Na_Ca_ex"/>
    <property type="match status" value="2"/>
</dbReference>
<evidence type="ECO:0000256" key="14">
    <source>
        <dbReference type="ARBA" id="ARBA00023065"/>
    </source>
</evidence>
<feature type="transmembrane region" description="Helical" evidence="17">
    <location>
        <begin position="613"/>
        <end position="639"/>
    </location>
</feature>
<comment type="subcellular location">
    <subcellularLocation>
        <location evidence="1">Membrane</location>
        <topology evidence="1">Multi-pass membrane protein</topology>
    </subcellularLocation>
</comment>
<feature type="transmembrane region" description="Helical" evidence="17">
    <location>
        <begin position="160"/>
        <end position="178"/>
    </location>
</feature>
<feature type="transmembrane region" description="Helical" evidence="17">
    <location>
        <begin position="229"/>
        <end position="252"/>
    </location>
</feature>
<evidence type="ECO:0000256" key="15">
    <source>
        <dbReference type="ARBA" id="ARBA00023136"/>
    </source>
</evidence>
<keyword evidence="12 17" id="KW-1133">Transmembrane helix</keyword>
<name>A0A238BSQ7_9BILA</name>
<evidence type="ECO:0000313" key="19">
    <source>
        <dbReference type="EMBL" id="OZC08272.1"/>
    </source>
</evidence>
<dbReference type="PANTHER" id="PTHR10846">
    <property type="entry name" value="SODIUM/POTASSIUM/CALCIUM EXCHANGER"/>
    <property type="match status" value="1"/>
</dbReference>
<keyword evidence="3" id="KW-0813">Transport</keyword>
<accession>A0A238BSQ7</accession>
<organism evidence="19 20">
    <name type="scientific">Onchocerca flexuosa</name>
    <dbReference type="NCBI Taxonomy" id="387005"/>
    <lineage>
        <taxon>Eukaryota</taxon>
        <taxon>Metazoa</taxon>
        <taxon>Ecdysozoa</taxon>
        <taxon>Nematoda</taxon>
        <taxon>Chromadorea</taxon>
        <taxon>Rhabditida</taxon>
        <taxon>Spirurina</taxon>
        <taxon>Spiruromorpha</taxon>
        <taxon>Filarioidea</taxon>
        <taxon>Onchocercidae</taxon>
        <taxon>Onchocerca</taxon>
    </lineage>
</organism>
<dbReference type="InterPro" id="IPR004481">
    <property type="entry name" value="K/Na/Ca-exchanger"/>
</dbReference>
<dbReference type="InterPro" id="IPR004837">
    <property type="entry name" value="NaCa_Exmemb"/>
</dbReference>
<proteinExistence type="inferred from homology"/>
<evidence type="ECO:0000256" key="2">
    <source>
        <dbReference type="ARBA" id="ARBA00005364"/>
    </source>
</evidence>
<evidence type="ECO:0000256" key="9">
    <source>
        <dbReference type="ARBA" id="ARBA00022837"/>
    </source>
</evidence>
<keyword evidence="4" id="KW-0050">Antiport</keyword>
<evidence type="ECO:0000256" key="8">
    <source>
        <dbReference type="ARBA" id="ARBA00022729"/>
    </source>
</evidence>
<dbReference type="GO" id="GO:0006874">
    <property type="term" value="P:intracellular calcium ion homeostasis"/>
    <property type="evidence" value="ECO:0007669"/>
    <property type="project" value="TreeGrafter"/>
</dbReference>
<dbReference type="GO" id="GO:0015293">
    <property type="term" value="F:symporter activity"/>
    <property type="evidence" value="ECO:0007669"/>
    <property type="project" value="UniProtKB-KW"/>
</dbReference>
<evidence type="ECO:0000256" key="5">
    <source>
        <dbReference type="ARBA" id="ARBA00022538"/>
    </source>
</evidence>
<feature type="transmembrane region" description="Helical" evidence="17">
    <location>
        <begin position="440"/>
        <end position="456"/>
    </location>
</feature>
<dbReference type="InterPro" id="IPR044880">
    <property type="entry name" value="NCX_ion-bd_dom_sf"/>
</dbReference>
<keyword evidence="20" id="KW-1185">Reference proteome</keyword>
<protein>
    <submittedName>
        <fullName evidence="19">K+-dependent Na+/Ca+ exchanger family protein</fullName>
    </submittedName>
</protein>
<evidence type="ECO:0000256" key="10">
    <source>
        <dbReference type="ARBA" id="ARBA00022847"/>
    </source>
</evidence>
<comment type="similarity">
    <text evidence="2">Belongs to the Ca(2+):cation antiporter (CaCA) (TC 2.A.19) family. SLC24A subfamily.</text>
</comment>
<keyword evidence="7 17" id="KW-0812">Transmembrane</keyword>
<dbReference type="OrthoDB" id="2127281at2759"/>
<evidence type="ECO:0000256" key="6">
    <source>
        <dbReference type="ARBA" id="ARBA00022568"/>
    </source>
</evidence>
<evidence type="ECO:0000256" key="3">
    <source>
        <dbReference type="ARBA" id="ARBA00022448"/>
    </source>
</evidence>
<feature type="transmembrane region" description="Helical" evidence="17">
    <location>
        <begin position="20"/>
        <end position="44"/>
    </location>
</feature>
<keyword evidence="13" id="KW-0915">Sodium</keyword>
<feature type="transmembrane region" description="Helical" evidence="17">
    <location>
        <begin position="574"/>
        <end position="601"/>
    </location>
</feature>
<keyword evidence="15 17" id="KW-0472">Membrane</keyword>
<feature type="transmembrane region" description="Helical" evidence="17">
    <location>
        <begin position="468"/>
        <end position="490"/>
    </location>
</feature>
<evidence type="ECO:0000313" key="20">
    <source>
        <dbReference type="Proteomes" id="UP000242913"/>
    </source>
</evidence>
<dbReference type="GO" id="GO:0005262">
    <property type="term" value="F:calcium channel activity"/>
    <property type="evidence" value="ECO:0007669"/>
    <property type="project" value="TreeGrafter"/>
</dbReference>
<feature type="transmembrane region" description="Helical" evidence="17">
    <location>
        <begin position="264"/>
        <end position="283"/>
    </location>
</feature>
<dbReference type="FunFam" id="1.20.1420.30:FF:000004">
    <property type="entry name" value="Sodium/potassium/calcium exchanger 2 isoform 1"/>
    <property type="match status" value="1"/>
</dbReference>
<evidence type="ECO:0000256" key="12">
    <source>
        <dbReference type="ARBA" id="ARBA00022989"/>
    </source>
</evidence>
<keyword evidence="10" id="KW-0769">Symport</keyword>
<evidence type="ECO:0000256" key="4">
    <source>
        <dbReference type="ARBA" id="ARBA00022449"/>
    </source>
</evidence>
<dbReference type="GO" id="GO:0005886">
    <property type="term" value="C:plasma membrane"/>
    <property type="evidence" value="ECO:0007669"/>
    <property type="project" value="TreeGrafter"/>
</dbReference>
<reference evidence="19 20" key="1">
    <citation type="submission" date="2015-12" db="EMBL/GenBank/DDBJ databases">
        <title>Draft genome of the nematode, Onchocerca flexuosa.</title>
        <authorList>
            <person name="Mitreva M."/>
        </authorList>
    </citation>
    <scope>NUCLEOTIDE SEQUENCE [LARGE SCALE GENOMIC DNA]</scope>
    <source>
        <strain evidence="19">Red Deer</strain>
    </source>
</reference>
<dbReference type="FunFam" id="1.20.1420.30:FF:000009">
    <property type="entry name" value="sodium/potassium/calcium exchanger 5 isoform X2"/>
    <property type="match status" value="1"/>
</dbReference>
<evidence type="ECO:0000259" key="18">
    <source>
        <dbReference type="Pfam" id="PF01699"/>
    </source>
</evidence>
<feature type="transmembrane region" description="Helical" evidence="17">
    <location>
        <begin position="542"/>
        <end position="562"/>
    </location>
</feature>
<dbReference type="NCBIfam" id="TIGR00367">
    <property type="entry name" value="calcium/sodium antiporter"/>
    <property type="match status" value="1"/>
</dbReference>
<keyword evidence="9" id="KW-0106">Calcium</keyword>
<evidence type="ECO:0000256" key="17">
    <source>
        <dbReference type="SAM" id="Phobius"/>
    </source>
</evidence>
<evidence type="ECO:0000256" key="11">
    <source>
        <dbReference type="ARBA" id="ARBA00022958"/>
    </source>
</evidence>
<keyword evidence="11" id="KW-0630">Potassium</keyword>
<keyword evidence="8" id="KW-0732">Signal</keyword>